<dbReference type="PANTHER" id="PTHR10642">
    <property type="entry name" value="RIBONUCLEASE H1"/>
    <property type="match status" value="1"/>
</dbReference>
<dbReference type="SUPFAM" id="SSF53098">
    <property type="entry name" value="Ribonuclease H-like"/>
    <property type="match status" value="1"/>
</dbReference>
<dbReference type="GO" id="GO:0000287">
    <property type="term" value="F:magnesium ion binding"/>
    <property type="evidence" value="ECO:0007669"/>
    <property type="project" value="UniProtKB-UniRule"/>
</dbReference>
<dbReference type="AlphaFoldDB" id="A0A6I5ZRU4"/>
<feature type="binding site" evidence="11">
    <location>
        <position position="134"/>
    </location>
    <ligand>
        <name>Mg(2+)</name>
        <dbReference type="ChEBI" id="CHEBI:18420"/>
        <label>2</label>
    </ligand>
</feature>
<dbReference type="EC" id="3.1.26.4" evidence="5 11"/>
<evidence type="ECO:0000259" key="12">
    <source>
        <dbReference type="PROSITE" id="PS50879"/>
    </source>
</evidence>
<keyword evidence="8 11" id="KW-0255">Endonuclease</keyword>
<dbReference type="GO" id="GO:0003676">
    <property type="term" value="F:nucleic acid binding"/>
    <property type="evidence" value="ECO:0007669"/>
    <property type="project" value="InterPro"/>
</dbReference>
<evidence type="ECO:0000256" key="10">
    <source>
        <dbReference type="ARBA" id="ARBA00022842"/>
    </source>
</evidence>
<organism evidence="13 14">
    <name type="scientific">Neomoorella glycerini</name>
    <dbReference type="NCBI Taxonomy" id="55779"/>
    <lineage>
        <taxon>Bacteria</taxon>
        <taxon>Bacillati</taxon>
        <taxon>Bacillota</taxon>
        <taxon>Clostridia</taxon>
        <taxon>Neomoorellales</taxon>
        <taxon>Neomoorellaceae</taxon>
        <taxon>Neomoorella</taxon>
    </lineage>
</organism>
<dbReference type="InterPro" id="IPR050092">
    <property type="entry name" value="RNase_H"/>
</dbReference>
<reference evidence="13 14" key="1">
    <citation type="submission" date="2019-11" db="EMBL/GenBank/DDBJ databases">
        <title>Genome sequence of Moorella glycerini DSM11254.</title>
        <authorList>
            <person name="Poehlein A."/>
            <person name="Boeer T."/>
            <person name="Daniel R."/>
        </authorList>
    </citation>
    <scope>NUCLEOTIDE SEQUENCE [LARGE SCALE GENOMIC DNA]</scope>
    <source>
        <strain evidence="13 14">DSM 11254</strain>
    </source>
</reference>
<dbReference type="InterPro" id="IPR012337">
    <property type="entry name" value="RNaseH-like_sf"/>
</dbReference>
<protein>
    <recommendedName>
        <fullName evidence="5 11">Ribonuclease H</fullName>
        <shortName evidence="11">RNase H</shortName>
        <ecNumber evidence="5 11">3.1.26.4</ecNumber>
    </recommendedName>
</protein>
<keyword evidence="9 11" id="KW-0378">Hydrolase</keyword>
<evidence type="ECO:0000256" key="7">
    <source>
        <dbReference type="ARBA" id="ARBA00022723"/>
    </source>
</evidence>
<dbReference type="CDD" id="cd09278">
    <property type="entry name" value="RNase_HI_prokaryote_like"/>
    <property type="match status" value="1"/>
</dbReference>
<dbReference type="Pfam" id="PF00075">
    <property type="entry name" value="RNase_H"/>
    <property type="match status" value="1"/>
</dbReference>
<evidence type="ECO:0000256" key="1">
    <source>
        <dbReference type="ARBA" id="ARBA00000077"/>
    </source>
</evidence>
<feature type="binding site" evidence="11">
    <location>
        <position position="9"/>
    </location>
    <ligand>
        <name>Mg(2+)</name>
        <dbReference type="ChEBI" id="CHEBI:18420"/>
        <label>1</label>
    </ligand>
</feature>
<evidence type="ECO:0000313" key="14">
    <source>
        <dbReference type="Proteomes" id="UP000425916"/>
    </source>
</evidence>
<evidence type="ECO:0000256" key="9">
    <source>
        <dbReference type="ARBA" id="ARBA00022801"/>
    </source>
</evidence>
<evidence type="ECO:0000313" key="13">
    <source>
        <dbReference type="EMBL" id="QGP92560.1"/>
    </source>
</evidence>
<gene>
    <name evidence="11 13" type="primary">rnhA</name>
    <name evidence="13" type="ORF">MGLY_19430</name>
</gene>
<feature type="binding site" evidence="11">
    <location>
        <position position="69"/>
    </location>
    <ligand>
        <name>Mg(2+)</name>
        <dbReference type="ChEBI" id="CHEBI:18420"/>
        <label>1</label>
    </ligand>
</feature>
<dbReference type="InterPro" id="IPR002156">
    <property type="entry name" value="RNaseH_domain"/>
</dbReference>
<keyword evidence="6 11" id="KW-0540">Nuclease</keyword>
<keyword evidence="14" id="KW-1185">Reference proteome</keyword>
<keyword evidence="7 11" id="KW-0479">Metal-binding</keyword>
<comment type="function">
    <text evidence="2 11">Endonuclease that specifically degrades the RNA of RNA-DNA hybrids.</text>
</comment>
<evidence type="ECO:0000256" key="3">
    <source>
        <dbReference type="ARBA" id="ARBA00005300"/>
    </source>
</evidence>
<feature type="domain" description="RNase H type-1" evidence="12">
    <location>
        <begin position="1"/>
        <end position="142"/>
    </location>
</feature>
<keyword evidence="10 11" id="KW-0460">Magnesium</keyword>
<sequence length="151" mass="17168">MKEVTIYTDGACSGNPGPGGWGVVLIYGGKRKEISGAEARTTNQRMEITAAIAALKALKEPCRVRLYSDSAYLVNAFRQGWLDRWQRNGWQTVKKEPVENQDLWRELLRLTARHRVEWLKVKGHSDNAENNRCDELARAAIARLLKQEFPS</sequence>
<comment type="subunit">
    <text evidence="4 11">Monomer.</text>
</comment>
<dbReference type="OrthoDB" id="7845843at2"/>
<dbReference type="InterPro" id="IPR022892">
    <property type="entry name" value="RNaseHI"/>
</dbReference>
<comment type="subcellular location">
    <subcellularLocation>
        <location evidence="11">Cytoplasm</location>
    </subcellularLocation>
</comment>
<dbReference type="Gene3D" id="3.30.420.10">
    <property type="entry name" value="Ribonuclease H-like superfamily/Ribonuclease H"/>
    <property type="match status" value="1"/>
</dbReference>
<dbReference type="GO" id="GO:0004523">
    <property type="term" value="F:RNA-DNA hybrid ribonuclease activity"/>
    <property type="evidence" value="ECO:0007669"/>
    <property type="project" value="UniProtKB-UniRule"/>
</dbReference>
<dbReference type="EMBL" id="CP046244">
    <property type="protein sequence ID" value="QGP92560.1"/>
    <property type="molecule type" value="Genomic_DNA"/>
</dbReference>
<keyword evidence="11" id="KW-0963">Cytoplasm</keyword>
<feature type="binding site" evidence="11">
    <location>
        <position position="9"/>
    </location>
    <ligand>
        <name>Mg(2+)</name>
        <dbReference type="ChEBI" id="CHEBI:18420"/>
        <label>2</label>
    </ligand>
</feature>
<comment type="cofactor">
    <cofactor evidence="11">
        <name>Mg(2+)</name>
        <dbReference type="ChEBI" id="CHEBI:18420"/>
    </cofactor>
    <text evidence="11">Binds 1 Mg(2+) ion per subunit. May bind a second metal ion at a regulatory site, or after substrate binding.</text>
</comment>
<comment type="similarity">
    <text evidence="3 11">Belongs to the RNase H family.</text>
</comment>
<dbReference type="FunFam" id="3.30.420.10:FF:000089">
    <property type="entry name" value="Ribonuclease H"/>
    <property type="match status" value="1"/>
</dbReference>
<evidence type="ECO:0000256" key="2">
    <source>
        <dbReference type="ARBA" id="ARBA00004065"/>
    </source>
</evidence>
<evidence type="ECO:0000256" key="5">
    <source>
        <dbReference type="ARBA" id="ARBA00012180"/>
    </source>
</evidence>
<comment type="catalytic activity">
    <reaction evidence="1 11">
        <text>Endonucleolytic cleavage to 5'-phosphomonoester.</text>
        <dbReference type="EC" id="3.1.26.4"/>
    </reaction>
</comment>
<dbReference type="PROSITE" id="PS50879">
    <property type="entry name" value="RNASE_H_1"/>
    <property type="match status" value="1"/>
</dbReference>
<accession>A0A6I5ZRU4</accession>
<evidence type="ECO:0000256" key="6">
    <source>
        <dbReference type="ARBA" id="ARBA00022722"/>
    </source>
</evidence>
<evidence type="ECO:0000256" key="11">
    <source>
        <dbReference type="HAMAP-Rule" id="MF_00042"/>
    </source>
</evidence>
<evidence type="ECO:0000256" key="8">
    <source>
        <dbReference type="ARBA" id="ARBA00022759"/>
    </source>
</evidence>
<dbReference type="NCBIfam" id="NF001236">
    <property type="entry name" value="PRK00203.1"/>
    <property type="match status" value="1"/>
</dbReference>
<dbReference type="GO" id="GO:0043137">
    <property type="term" value="P:DNA replication, removal of RNA primer"/>
    <property type="evidence" value="ECO:0007669"/>
    <property type="project" value="TreeGrafter"/>
</dbReference>
<evidence type="ECO:0000256" key="4">
    <source>
        <dbReference type="ARBA" id="ARBA00011245"/>
    </source>
</evidence>
<dbReference type="Proteomes" id="UP000425916">
    <property type="component" value="Chromosome"/>
</dbReference>
<dbReference type="PANTHER" id="PTHR10642:SF26">
    <property type="entry name" value="RIBONUCLEASE H1"/>
    <property type="match status" value="1"/>
</dbReference>
<dbReference type="GO" id="GO:0005737">
    <property type="term" value="C:cytoplasm"/>
    <property type="evidence" value="ECO:0007669"/>
    <property type="project" value="UniProtKB-SubCell"/>
</dbReference>
<feature type="binding site" evidence="11">
    <location>
        <position position="47"/>
    </location>
    <ligand>
        <name>Mg(2+)</name>
        <dbReference type="ChEBI" id="CHEBI:18420"/>
        <label>1</label>
    </ligand>
</feature>
<dbReference type="InterPro" id="IPR036397">
    <property type="entry name" value="RNaseH_sf"/>
</dbReference>
<dbReference type="RefSeq" id="WP_156273377.1">
    <property type="nucleotide sequence ID" value="NZ_CP046244.1"/>
</dbReference>
<proteinExistence type="inferred from homology"/>
<dbReference type="HAMAP" id="MF_00042">
    <property type="entry name" value="RNase_H"/>
    <property type="match status" value="1"/>
</dbReference>
<name>A0A6I5ZRU4_9FIRM</name>